<feature type="transmembrane region" description="Helical" evidence="1">
    <location>
        <begin position="7"/>
        <end position="24"/>
    </location>
</feature>
<reference evidence="4" key="1">
    <citation type="journal article" date="2019" name="Int. J. Syst. Evol. Microbiol.">
        <title>The Global Catalogue of Microorganisms (GCM) 10K type strain sequencing project: providing services to taxonomists for standard genome sequencing and annotation.</title>
        <authorList>
            <consortium name="The Broad Institute Genomics Platform"/>
            <consortium name="The Broad Institute Genome Sequencing Center for Infectious Disease"/>
            <person name="Wu L."/>
            <person name="Ma J."/>
        </authorList>
    </citation>
    <scope>NUCLEOTIDE SEQUENCE [LARGE SCALE GENOMIC DNA]</scope>
    <source>
        <strain evidence="4">CCUG 58728</strain>
    </source>
</reference>
<keyword evidence="1" id="KW-0812">Transmembrane</keyword>
<name>A0ABV8CYU2_9STRE</name>
<feature type="transmembrane region" description="Helical" evidence="1">
    <location>
        <begin position="44"/>
        <end position="64"/>
    </location>
</feature>
<feature type="transmembrane region" description="Helical" evidence="1">
    <location>
        <begin position="110"/>
        <end position="130"/>
    </location>
</feature>
<dbReference type="EMBL" id="JBHSAC010000004">
    <property type="protein sequence ID" value="MFC3931289.1"/>
    <property type="molecule type" value="Genomic_DNA"/>
</dbReference>
<dbReference type="InterPro" id="IPR032834">
    <property type="entry name" value="NatK-like_C"/>
</dbReference>
<gene>
    <name evidence="3" type="ORF">ACFOSE_00505</name>
</gene>
<keyword evidence="1" id="KW-1133">Transmembrane helix</keyword>
<accession>A0ABV8CYU2</accession>
<keyword evidence="1" id="KW-0472">Membrane</keyword>
<dbReference type="InterPro" id="IPR036890">
    <property type="entry name" value="HATPase_C_sf"/>
</dbReference>
<evidence type="ECO:0000256" key="1">
    <source>
        <dbReference type="SAM" id="Phobius"/>
    </source>
</evidence>
<protein>
    <submittedName>
        <fullName evidence="3">GHKL domain-containing protein</fullName>
    </submittedName>
</protein>
<dbReference type="RefSeq" id="WP_380429091.1">
    <property type="nucleotide sequence ID" value="NZ_JBHSAC010000004.1"/>
</dbReference>
<dbReference type="PANTHER" id="PTHR40448">
    <property type="entry name" value="TWO-COMPONENT SENSOR HISTIDINE KINASE"/>
    <property type="match status" value="1"/>
</dbReference>
<feature type="domain" description="Sensor histidine kinase NatK-like C-terminal" evidence="2">
    <location>
        <begin position="334"/>
        <end position="435"/>
    </location>
</feature>
<dbReference type="PANTHER" id="PTHR40448:SF1">
    <property type="entry name" value="TWO-COMPONENT SENSOR HISTIDINE KINASE"/>
    <property type="match status" value="1"/>
</dbReference>
<dbReference type="Proteomes" id="UP001595901">
    <property type="component" value="Unassembled WGS sequence"/>
</dbReference>
<keyword evidence="4" id="KW-1185">Reference proteome</keyword>
<proteinExistence type="predicted"/>
<organism evidence="3 4">
    <name type="scientific">Streptococcus dentapri</name>
    <dbReference type="NCBI Taxonomy" id="573564"/>
    <lineage>
        <taxon>Bacteria</taxon>
        <taxon>Bacillati</taxon>
        <taxon>Bacillota</taxon>
        <taxon>Bacilli</taxon>
        <taxon>Lactobacillales</taxon>
        <taxon>Streptococcaceae</taxon>
        <taxon>Streptococcus</taxon>
    </lineage>
</organism>
<evidence type="ECO:0000259" key="2">
    <source>
        <dbReference type="Pfam" id="PF14501"/>
    </source>
</evidence>
<comment type="caution">
    <text evidence="3">The sequence shown here is derived from an EMBL/GenBank/DDBJ whole genome shotgun (WGS) entry which is preliminary data.</text>
</comment>
<dbReference type="Gene3D" id="3.30.565.10">
    <property type="entry name" value="Histidine kinase-like ATPase, C-terminal domain"/>
    <property type="match status" value="1"/>
</dbReference>
<feature type="transmembrane region" description="Helical" evidence="1">
    <location>
        <begin position="191"/>
        <end position="210"/>
    </location>
</feature>
<evidence type="ECO:0000313" key="4">
    <source>
        <dbReference type="Proteomes" id="UP001595901"/>
    </source>
</evidence>
<evidence type="ECO:0000313" key="3">
    <source>
        <dbReference type="EMBL" id="MFC3931289.1"/>
    </source>
</evidence>
<feature type="transmembrane region" description="Helical" evidence="1">
    <location>
        <begin position="151"/>
        <end position="171"/>
    </location>
</feature>
<dbReference type="Pfam" id="PF14501">
    <property type="entry name" value="HATPase_c_5"/>
    <property type="match status" value="1"/>
</dbReference>
<sequence length="441" mass="50830">MIFICHFLYYWSIFWAGWYVFYQISGLRLPWKKLLPVSLVSTIIIYLASWTGVLVDFVHLYVIGRIFFKFLSRKELLFYTIYSVIVLDFLLRILYYLAASGDPNMVELTIYSDIRLALINLLVIPVYWLIRKIFHLDFKAVSQNSNTSVQKFFNQIIVVFLIYYIFLHLIYLLAPINDPRLEWINNNHGKIVLIGGLAIAWLLFGISRWGRRLMLESIEHDRALHIANLESYNHRVESLYDELNNFKKNYQISLQKLAKSIASRDMEKVKATYKDILGQADGQTTYASQLDVGKLSAIHVSPIKSMLSSKILQAQEAGLEVSIEAPDEIDEIPMKIVDLVTIIGILGDNAIEAARESQEKSISIAYFKMDNQQFFVIENAIKEEQVQISHIFEYGYSSKGKGRGIGLANVERIISSYDNVSLATMSSDYLFRQTLSMMEQN</sequence>
<feature type="transmembrane region" description="Helical" evidence="1">
    <location>
        <begin position="76"/>
        <end position="98"/>
    </location>
</feature>
<dbReference type="SUPFAM" id="SSF55874">
    <property type="entry name" value="ATPase domain of HSP90 chaperone/DNA topoisomerase II/histidine kinase"/>
    <property type="match status" value="1"/>
</dbReference>